<evidence type="ECO:0000313" key="2">
    <source>
        <dbReference type="Proteomes" id="UP000038040"/>
    </source>
</evidence>
<evidence type="ECO:0000313" key="3">
    <source>
        <dbReference type="Proteomes" id="UP000274756"/>
    </source>
</evidence>
<dbReference type="EMBL" id="UYYG01000018">
    <property type="protein sequence ID" value="VDN51320.1"/>
    <property type="molecule type" value="Genomic_DNA"/>
</dbReference>
<gene>
    <name evidence="1" type="ORF">DME_LOCUS1293</name>
</gene>
<dbReference type="Proteomes" id="UP000274756">
    <property type="component" value="Unassembled WGS sequence"/>
</dbReference>
<name>A0A0N4UGE6_DRAME</name>
<protein>
    <submittedName>
        <fullName evidence="1 4">Uncharacterized protein</fullName>
    </submittedName>
</protein>
<dbReference type="WBParaSite" id="DME_0000656401-mRNA-1">
    <property type="protein sequence ID" value="DME_0000656401-mRNA-1"/>
    <property type="gene ID" value="DME_0000656401"/>
</dbReference>
<evidence type="ECO:0000313" key="1">
    <source>
        <dbReference type="EMBL" id="VDN51320.1"/>
    </source>
</evidence>
<dbReference type="AlphaFoldDB" id="A0A0N4UGE6"/>
<proteinExistence type="predicted"/>
<reference evidence="4" key="1">
    <citation type="submission" date="2017-02" db="UniProtKB">
        <authorList>
            <consortium name="WormBaseParasite"/>
        </authorList>
    </citation>
    <scope>IDENTIFICATION</scope>
</reference>
<evidence type="ECO:0000313" key="4">
    <source>
        <dbReference type="WBParaSite" id="DME_0000656401-mRNA-1"/>
    </source>
</evidence>
<reference evidence="1 3" key="2">
    <citation type="submission" date="2018-11" db="EMBL/GenBank/DDBJ databases">
        <authorList>
            <consortium name="Pathogen Informatics"/>
        </authorList>
    </citation>
    <scope>NUCLEOTIDE SEQUENCE [LARGE SCALE GENOMIC DNA]</scope>
</reference>
<sequence>MTNQNLNKITQFYVNVTSEIYEMNEVIRMVLRISRNLLTRHETCQLCKDARSSFSTWICGYLTSGRKFKLVWISFCSHTMHDEGHSASSFAITVVFWRSWINAVSICPEMMPQRLPLLLCFGGSGLKRGTSEIRVEKITGCLSLKADGDSLGRATAIPRHLFSTTPLSSTAPLGTRASMINSENISNLSTRFSVEATTDISGCEVALIARISRF</sequence>
<organism evidence="2 4">
    <name type="scientific">Dracunculus medinensis</name>
    <name type="common">Guinea worm</name>
    <dbReference type="NCBI Taxonomy" id="318479"/>
    <lineage>
        <taxon>Eukaryota</taxon>
        <taxon>Metazoa</taxon>
        <taxon>Ecdysozoa</taxon>
        <taxon>Nematoda</taxon>
        <taxon>Chromadorea</taxon>
        <taxon>Rhabditida</taxon>
        <taxon>Spirurina</taxon>
        <taxon>Dracunculoidea</taxon>
        <taxon>Dracunculidae</taxon>
        <taxon>Dracunculus</taxon>
    </lineage>
</organism>
<accession>A0A0N4UGE6</accession>
<keyword evidence="3" id="KW-1185">Reference proteome</keyword>
<dbReference type="Proteomes" id="UP000038040">
    <property type="component" value="Unplaced"/>
</dbReference>